<name>A0A558E0H2_9GAMM</name>
<feature type="disulfide bond" description="Redox-active" evidence="6">
    <location>
        <begin position="43"/>
        <end position="48"/>
    </location>
</feature>
<feature type="binding site" evidence="5">
    <location>
        <position position="52"/>
    </location>
    <ligand>
        <name>FAD</name>
        <dbReference type="ChEBI" id="CHEBI:57692"/>
    </ligand>
</feature>
<dbReference type="PANTHER" id="PTHR43014:SF4">
    <property type="entry name" value="PYRIDINE NUCLEOTIDE-DISULFIDE OXIDOREDUCTASE RCLA-RELATED"/>
    <property type="match status" value="1"/>
</dbReference>
<dbReference type="Gene3D" id="3.50.50.60">
    <property type="entry name" value="FAD/NAD(P)-binding domain"/>
    <property type="match status" value="2"/>
</dbReference>
<dbReference type="AlphaFoldDB" id="A0A558E0H2"/>
<dbReference type="EC" id="1.8.1.4" evidence="9"/>
<keyword evidence="3 5" id="KW-0274">FAD</keyword>
<protein>
    <submittedName>
        <fullName evidence="9">Dihydrolipoyl dehydrogenase</fullName>
        <ecNumber evidence="9">1.8.1.4</ecNumber>
    </submittedName>
</protein>
<dbReference type="InterPro" id="IPR036188">
    <property type="entry name" value="FAD/NAD-bd_sf"/>
</dbReference>
<dbReference type="PRINTS" id="PR00411">
    <property type="entry name" value="PNDRDTASEI"/>
</dbReference>
<feature type="binding site" evidence="5">
    <location>
        <position position="263"/>
    </location>
    <ligand>
        <name>NAD(+)</name>
        <dbReference type="ChEBI" id="CHEBI:57540"/>
    </ligand>
</feature>
<proteinExistence type="inferred from homology"/>
<evidence type="ECO:0000256" key="1">
    <source>
        <dbReference type="ARBA" id="ARBA00007532"/>
    </source>
</evidence>
<dbReference type="EMBL" id="VMNH01000009">
    <property type="protein sequence ID" value="TVO75320.1"/>
    <property type="molecule type" value="Genomic_DNA"/>
</dbReference>
<dbReference type="InterPro" id="IPR001100">
    <property type="entry name" value="Pyr_nuc-diS_OxRdtase"/>
</dbReference>
<dbReference type="Pfam" id="PF07992">
    <property type="entry name" value="Pyr_redox_2"/>
    <property type="match status" value="1"/>
</dbReference>
<dbReference type="SUPFAM" id="SSF51905">
    <property type="entry name" value="FAD/NAD(P)-binding domain"/>
    <property type="match status" value="1"/>
</dbReference>
<comment type="cofactor">
    <cofactor evidence="5">
        <name>FAD</name>
        <dbReference type="ChEBI" id="CHEBI:57692"/>
    </cofactor>
    <text evidence="5">Binds 1 FAD per subunit.</text>
</comment>
<dbReference type="InterPro" id="IPR023753">
    <property type="entry name" value="FAD/NAD-binding_dom"/>
</dbReference>
<dbReference type="GO" id="GO:0003955">
    <property type="term" value="F:NAD(P)H dehydrogenase (quinone) activity"/>
    <property type="evidence" value="ECO:0007669"/>
    <property type="project" value="TreeGrafter"/>
</dbReference>
<dbReference type="RefSeq" id="WP_144358893.1">
    <property type="nucleotide sequence ID" value="NZ_VMNH01000009.1"/>
</dbReference>
<evidence type="ECO:0000256" key="3">
    <source>
        <dbReference type="ARBA" id="ARBA00022827"/>
    </source>
</evidence>
<dbReference type="NCBIfam" id="NF004939">
    <property type="entry name" value="PRK06292.1-1"/>
    <property type="match status" value="1"/>
</dbReference>
<feature type="binding site" evidence="5">
    <location>
        <begin position="179"/>
        <end position="186"/>
    </location>
    <ligand>
        <name>NAD(+)</name>
        <dbReference type="ChEBI" id="CHEBI:57540"/>
    </ligand>
</feature>
<dbReference type="PIRSF" id="PIRSF000350">
    <property type="entry name" value="Mercury_reductase_MerA"/>
    <property type="match status" value="1"/>
</dbReference>
<keyword evidence="10" id="KW-1185">Reference proteome</keyword>
<keyword evidence="2" id="KW-0285">Flavoprotein</keyword>
<keyword evidence="5" id="KW-0547">Nucleotide-binding</keyword>
<evidence type="ECO:0000259" key="8">
    <source>
        <dbReference type="Pfam" id="PF07992"/>
    </source>
</evidence>
<dbReference type="Gene3D" id="3.30.390.30">
    <property type="match status" value="1"/>
</dbReference>
<dbReference type="GO" id="GO:0050660">
    <property type="term" value="F:flavin adenine dinucleotide binding"/>
    <property type="evidence" value="ECO:0007669"/>
    <property type="project" value="TreeGrafter"/>
</dbReference>
<dbReference type="Pfam" id="PF02852">
    <property type="entry name" value="Pyr_redox_dim"/>
    <property type="match status" value="1"/>
</dbReference>
<dbReference type="PANTHER" id="PTHR43014">
    <property type="entry name" value="MERCURIC REDUCTASE"/>
    <property type="match status" value="1"/>
</dbReference>
<evidence type="ECO:0000256" key="4">
    <source>
        <dbReference type="PIRSR" id="PIRSR000350-2"/>
    </source>
</evidence>
<evidence type="ECO:0000256" key="6">
    <source>
        <dbReference type="PIRSR" id="PIRSR000350-4"/>
    </source>
</evidence>
<dbReference type="InterPro" id="IPR016156">
    <property type="entry name" value="FAD/NAD-linked_Rdtase_dimer_sf"/>
</dbReference>
<evidence type="ECO:0000313" key="9">
    <source>
        <dbReference type="EMBL" id="TVO75320.1"/>
    </source>
</evidence>
<dbReference type="PRINTS" id="PR00368">
    <property type="entry name" value="FADPNR"/>
</dbReference>
<dbReference type="OrthoDB" id="9800167at2"/>
<reference evidence="9 10" key="1">
    <citation type="submission" date="2019-07" db="EMBL/GenBank/DDBJ databases">
        <title>The pathways for chlorine oxyanion respiration interact through the shared metabolite chlorate.</title>
        <authorList>
            <person name="Barnum T.P."/>
            <person name="Cheng Y."/>
            <person name="Hill K.A."/>
            <person name="Lucas L.N."/>
            <person name="Carlson H.K."/>
            <person name="Coates J.D."/>
        </authorList>
    </citation>
    <scope>NUCLEOTIDE SEQUENCE [LARGE SCALE GENOMIC DNA]</scope>
    <source>
        <strain evidence="9 10">BK-1</strain>
    </source>
</reference>
<keyword evidence="9" id="KW-0560">Oxidoreductase</keyword>
<dbReference type="GO" id="GO:0004148">
    <property type="term" value="F:dihydrolipoyl dehydrogenase (NADH) activity"/>
    <property type="evidence" value="ECO:0007669"/>
    <property type="project" value="UniProtKB-EC"/>
</dbReference>
<evidence type="ECO:0000256" key="2">
    <source>
        <dbReference type="ARBA" id="ARBA00022630"/>
    </source>
</evidence>
<feature type="active site" description="Proton acceptor" evidence="4">
    <location>
        <position position="436"/>
    </location>
</feature>
<gene>
    <name evidence="9" type="ORF">FHP88_09965</name>
</gene>
<dbReference type="InterPro" id="IPR004099">
    <property type="entry name" value="Pyr_nucl-diS_OxRdtase_dimer"/>
</dbReference>
<feature type="domain" description="FAD/NAD(P)-binding" evidence="8">
    <location>
        <begin position="7"/>
        <end position="320"/>
    </location>
</feature>
<organism evidence="9 10">
    <name type="scientific">Sedimenticola selenatireducens</name>
    <dbReference type="NCBI Taxonomy" id="191960"/>
    <lineage>
        <taxon>Bacteria</taxon>
        <taxon>Pseudomonadati</taxon>
        <taxon>Pseudomonadota</taxon>
        <taxon>Gammaproteobacteria</taxon>
        <taxon>Chromatiales</taxon>
        <taxon>Sedimenticolaceae</taxon>
        <taxon>Sedimenticola</taxon>
    </lineage>
</organism>
<evidence type="ECO:0000313" key="10">
    <source>
        <dbReference type="Proteomes" id="UP000316649"/>
    </source>
</evidence>
<feature type="binding site" evidence="5">
    <location>
        <position position="305"/>
    </location>
    <ligand>
        <name>NAD(+)</name>
        <dbReference type="ChEBI" id="CHEBI:57540"/>
    </ligand>
</feature>
<dbReference type="SUPFAM" id="SSF55424">
    <property type="entry name" value="FAD/NAD-linked reductases, dimerisation (C-terminal) domain"/>
    <property type="match status" value="1"/>
</dbReference>
<sequence>MEEKKVDVAIIGSGSAGLYALGKVKPSGKSFVLINGGEQGTTCARVGCMPSKALIQAAEDFHRCKILGRYGVEGHKALTLDTEEAIGHVQDLRDTFVDRVISNSTAHMSDEVFIEGYAKFVEPNLLDVDGLRIRAEKIIIATGSRPVMPKPWAAFGDRILTTDQLFEEEDLPESLAVIGLGVIGLEIGQSLARLGVDVTGFDMLETIGGLDDPEVAKAAIDIIGKDFPLYLGHGAEITEEDDKLRVTAGDKSVLVEKVLASLGRRPNLDNLQLENAGIELGENGMPAYNPQTMQIGNSAIFLAGDVNGDRPLLHEAGDEGRIAGFNATSDKIQAFQRKPPIAINFVDPNICHVGKRWSELDQETTVTGEVNLAPVGRALIMGKNKGIIRVYADKASGKLLGSEMICTKGENLAHLLAWCIQQDLTVGELLQMPFYHPVIEEALQAALYDLYGKVDQKNSSPITELRTVQ</sequence>
<evidence type="ECO:0000259" key="7">
    <source>
        <dbReference type="Pfam" id="PF02852"/>
    </source>
</evidence>
<feature type="binding site" evidence="5">
    <location>
        <begin position="142"/>
        <end position="144"/>
    </location>
    <ligand>
        <name>FAD</name>
        <dbReference type="ChEBI" id="CHEBI:57692"/>
    </ligand>
</feature>
<accession>A0A558E0H2</accession>
<evidence type="ECO:0000256" key="5">
    <source>
        <dbReference type="PIRSR" id="PIRSR000350-3"/>
    </source>
</evidence>
<comment type="caution">
    <text evidence="9">The sequence shown here is derived from an EMBL/GenBank/DDBJ whole genome shotgun (WGS) entry which is preliminary data.</text>
</comment>
<dbReference type="Proteomes" id="UP000316649">
    <property type="component" value="Unassembled WGS sequence"/>
</dbReference>
<keyword evidence="5" id="KW-0520">NAD</keyword>
<comment type="similarity">
    <text evidence="1">Belongs to the class-I pyridine nucleotide-disulfide oxidoreductase family.</text>
</comment>
<feature type="domain" description="Pyridine nucleotide-disulphide oxidoreductase dimerisation" evidence="7">
    <location>
        <begin position="344"/>
        <end position="446"/>
    </location>
</feature>